<name>A0A840HY32_9SPHN</name>
<evidence type="ECO:0000313" key="1">
    <source>
        <dbReference type="EMBL" id="MBB4642346.1"/>
    </source>
</evidence>
<dbReference type="RefSeq" id="WP_281376837.1">
    <property type="nucleotide sequence ID" value="NZ_JACHOV010000010.1"/>
</dbReference>
<dbReference type="Proteomes" id="UP000575068">
    <property type="component" value="Unassembled WGS sequence"/>
</dbReference>
<keyword evidence="2" id="KW-1185">Reference proteome</keyword>
<organism evidence="1 2">
    <name type="scientific">Rhizorhapis suberifaciens</name>
    <name type="common">corky root of lettuce</name>
    <dbReference type="NCBI Taxonomy" id="13656"/>
    <lineage>
        <taxon>Bacteria</taxon>
        <taxon>Pseudomonadati</taxon>
        <taxon>Pseudomonadota</taxon>
        <taxon>Alphaproteobacteria</taxon>
        <taxon>Sphingomonadales</taxon>
        <taxon>Sphingomonadaceae</taxon>
        <taxon>Rhizorhapis</taxon>
    </lineage>
</organism>
<accession>A0A840HY32</accession>
<gene>
    <name evidence="1" type="ORF">HNQ99_002671</name>
</gene>
<protein>
    <submittedName>
        <fullName evidence="1">Uncharacterized protein</fullName>
    </submittedName>
</protein>
<dbReference type="AlphaFoldDB" id="A0A840HY32"/>
<comment type="caution">
    <text evidence="1">The sequence shown here is derived from an EMBL/GenBank/DDBJ whole genome shotgun (WGS) entry which is preliminary data.</text>
</comment>
<sequence>MTQPELLLTPDMDARNILARMCQETLNRKTRNRREAQRRRRA</sequence>
<evidence type="ECO:0000313" key="2">
    <source>
        <dbReference type="Proteomes" id="UP000575068"/>
    </source>
</evidence>
<dbReference type="EMBL" id="JACHOV010000010">
    <property type="protein sequence ID" value="MBB4642346.1"/>
    <property type="molecule type" value="Genomic_DNA"/>
</dbReference>
<proteinExistence type="predicted"/>
<reference evidence="1 2" key="1">
    <citation type="submission" date="2020-08" db="EMBL/GenBank/DDBJ databases">
        <title>Genomic Encyclopedia of Type Strains, Phase IV (KMG-IV): sequencing the most valuable type-strain genomes for metagenomic binning, comparative biology and taxonomic classification.</title>
        <authorList>
            <person name="Goeker M."/>
        </authorList>
    </citation>
    <scope>NUCLEOTIDE SEQUENCE [LARGE SCALE GENOMIC DNA]</scope>
    <source>
        <strain evidence="1 2">DSM 7465</strain>
    </source>
</reference>